<name>A0AC59YG43_RANTA</name>
<evidence type="ECO:0000313" key="1">
    <source>
        <dbReference type="EMBL" id="CAM9646720.1"/>
    </source>
</evidence>
<dbReference type="Proteomes" id="UP001162501">
    <property type="component" value="Chromosome 14"/>
</dbReference>
<gene>
    <name evidence="1" type="ORF">MRATA1EN22A_LOCUS5459</name>
</gene>
<reference evidence="1" key="1">
    <citation type="submission" date="2023-05" db="EMBL/GenBank/DDBJ databases">
        <authorList>
            <consortium name="ELIXIR-Norway"/>
        </authorList>
    </citation>
    <scope>NUCLEOTIDE SEQUENCE</scope>
</reference>
<organism evidence="1 2">
    <name type="scientific">Rangifer tarandus platyrhynchus</name>
    <name type="common">Svalbard reindeer</name>
    <dbReference type="NCBI Taxonomy" id="3082113"/>
    <lineage>
        <taxon>Eukaryota</taxon>
        <taxon>Metazoa</taxon>
        <taxon>Chordata</taxon>
        <taxon>Craniata</taxon>
        <taxon>Vertebrata</taxon>
        <taxon>Euteleostomi</taxon>
        <taxon>Mammalia</taxon>
        <taxon>Eutheria</taxon>
        <taxon>Laurasiatheria</taxon>
        <taxon>Artiodactyla</taxon>
        <taxon>Ruminantia</taxon>
        <taxon>Pecora</taxon>
        <taxon>Cervidae</taxon>
        <taxon>Odocoileinae</taxon>
        <taxon>Rangifer</taxon>
    </lineage>
</organism>
<reference evidence="1" key="2">
    <citation type="submission" date="2025-03" db="EMBL/GenBank/DDBJ databases">
        <authorList>
            <consortium name="ELIXIR-Norway"/>
            <consortium name="Elixir Norway"/>
        </authorList>
    </citation>
    <scope>NUCLEOTIDE SEQUENCE</scope>
</reference>
<dbReference type="EMBL" id="OX596098">
    <property type="protein sequence ID" value="CAM9646720.1"/>
    <property type="molecule type" value="Genomic_DNA"/>
</dbReference>
<protein>
    <submittedName>
        <fullName evidence="1">Uncharacterized protein</fullName>
    </submittedName>
</protein>
<accession>A0AC59YG43</accession>
<proteinExistence type="predicted"/>
<feature type="non-terminal residue" evidence="1">
    <location>
        <position position="1"/>
    </location>
</feature>
<sequence length="78" mass="8593">RVGHDRSTAQPVLASLRRCPAPAVHCILRVEWAALLSAEHRGRGSVQLCRDQELPAITPVVAPPLRRSRPLRSQPSDL</sequence>
<feature type="non-terminal residue" evidence="1">
    <location>
        <position position="78"/>
    </location>
</feature>
<evidence type="ECO:0000313" key="2">
    <source>
        <dbReference type="Proteomes" id="UP001162501"/>
    </source>
</evidence>